<feature type="compositionally biased region" description="Basic and acidic residues" evidence="15">
    <location>
        <begin position="876"/>
        <end position="889"/>
    </location>
</feature>
<keyword evidence="6 13" id="KW-0863">Zinc-finger</keyword>
<name>A0A093JLA8_EURHL</name>
<protein>
    <recommendedName>
        <fullName evidence="3 14">Histone acetyltransferase</fullName>
        <ecNumber evidence="3 14">2.3.1.48</ecNumber>
    </recommendedName>
</protein>
<keyword evidence="11" id="KW-0012">Acyltransferase</keyword>
<dbReference type="InterPro" id="IPR013083">
    <property type="entry name" value="Znf_RING/FYVE/PHD"/>
</dbReference>
<dbReference type="InterPro" id="IPR011011">
    <property type="entry name" value="Znf_FYVE_PHD"/>
</dbReference>
<dbReference type="GO" id="GO:0010484">
    <property type="term" value="F:histone H3 acetyltransferase activity"/>
    <property type="evidence" value="ECO:0007669"/>
    <property type="project" value="TreeGrafter"/>
</dbReference>
<dbReference type="Gene3D" id="3.40.630.30">
    <property type="match status" value="1"/>
</dbReference>
<feature type="domain" description="PHD-type" evidence="16">
    <location>
        <begin position="28"/>
        <end position="79"/>
    </location>
</feature>
<feature type="compositionally biased region" description="Basic and acidic residues" evidence="15">
    <location>
        <begin position="1114"/>
        <end position="1126"/>
    </location>
</feature>
<evidence type="ECO:0000256" key="9">
    <source>
        <dbReference type="ARBA" id="ARBA00022990"/>
    </source>
</evidence>
<feature type="compositionally biased region" description="Low complexity" evidence="15">
    <location>
        <begin position="1322"/>
        <end position="1344"/>
    </location>
</feature>
<dbReference type="GO" id="GO:0006357">
    <property type="term" value="P:regulation of transcription by RNA polymerase II"/>
    <property type="evidence" value="ECO:0007669"/>
    <property type="project" value="TreeGrafter"/>
</dbReference>
<dbReference type="InterPro" id="IPR001965">
    <property type="entry name" value="Znf_PHD"/>
</dbReference>
<keyword evidence="10 14" id="KW-0539">Nucleus</keyword>
<comment type="subcellular location">
    <subcellularLocation>
        <location evidence="1 14">Nucleus</location>
    </subcellularLocation>
</comment>
<dbReference type="GO" id="GO:0008270">
    <property type="term" value="F:zinc ion binding"/>
    <property type="evidence" value="ECO:0007669"/>
    <property type="project" value="UniProtKB-KW"/>
</dbReference>
<dbReference type="GO" id="GO:0070776">
    <property type="term" value="C:MOZ/MORF histone acetyltransferase complex"/>
    <property type="evidence" value="ECO:0007669"/>
    <property type="project" value="TreeGrafter"/>
</dbReference>
<keyword evidence="8" id="KW-0156">Chromatin regulator</keyword>
<feature type="region of interest" description="Disordered" evidence="15">
    <location>
        <begin position="1479"/>
        <end position="1535"/>
    </location>
</feature>
<feature type="region of interest" description="Disordered" evidence="15">
    <location>
        <begin position="1315"/>
        <end position="1379"/>
    </location>
</feature>
<feature type="compositionally biased region" description="Acidic residues" evidence="15">
    <location>
        <begin position="748"/>
        <end position="762"/>
    </location>
</feature>
<dbReference type="Pfam" id="PF17772">
    <property type="entry name" value="zf-MYST"/>
    <property type="match status" value="1"/>
</dbReference>
<organism evidence="18 19">
    <name type="scientific">Eurypyga helias</name>
    <name type="common">Sunbittern</name>
    <name type="synonym">Ardea helias</name>
    <dbReference type="NCBI Taxonomy" id="54383"/>
    <lineage>
        <taxon>Eukaryota</taxon>
        <taxon>Metazoa</taxon>
        <taxon>Chordata</taxon>
        <taxon>Craniata</taxon>
        <taxon>Vertebrata</taxon>
        <taxon>Euteleostomi</taxon>
        <taxon>Archelosauria</taxon>
        <taxon>Archosauria</taxon>
        <taxon>Dinosauria</taxon>
        <taxon>Saurischia</taxon>
        <taxon>Theropoda</taxon>
        <taxon>Coelurosauria</taxon>
        <taxon>Aves</taxon>
        <taxon>Neognathae</taxon>
        <taxon>Neoaves</taxon>
        <taxon>Phaethontimorphae</taxon>
        <taxon>Eurypygiformes</taxon>
        <taxon>Eurypygidae</taxon>
        <taxon>Eurypyga</taxon>
    </lineage>
</organism>
<dbReference type="GO" id="GO:0003682">
    <property type="term" value="F:chromatin binding"/>
    <property type="evidence" value="ECO:0007669"/>
    <property type="project" value="TreeGrafter"/>
</dbReference>
<evidence type="ECO:0000256" key="14">
    <source>
        <dbReference type="RuleBase" id="RU361211"/>
    </source>
</evidence>
<feature type="compositionally biased region" description="Acidic residues" evidence="15">
    <location>
        <begin position="1127"/>
        <end position="1145"/>
    </location>
</feature>
<dbReference type="FunFam" id="3.40.630.30:FF:000001">
    <property type="entry name" value="Histone acetyltransferase"/>
    <property type="match status" value="1"/>
</dbReference>
<evidence type="ECO:0000256" key="10">
    <source>
        <dbReference type="ARBA" id="ARBA00023242"/>
    </source>
</evidence>
<sequence>SVGHPSCLKFSPELTVRVKALRWQCIECKTCSSCRDQGKNADNMLFCDSCDRGFHMECCDPPLTRMPKGMWICQICRPRKKGRKLLQKKAAQIKRRYANPIGRPKNRLKNQNTTSKGPFSKVRTGPGRGRKRKIALSSQSASSEGGYLEETDVLDFCRDGSNTLKFNKKTKGLIDGLTKFFTPSPDGRKARGEVVDYSQQYRSRKKGTRKSSTSEWPTGKDFSPCQFTFGALRHSTGWKKEVILETFASSPMVARCNEGLGDCCGEKMPFGTEGLADGPRNCAKGTCFVQLGTSLLESIPPFECSSKRSFECSCSSLSWFWLQQIRHLNSCDPCLGETGTVLRHLSKTVPLLLMLSWYYECPSANPIKNLVSVPDYSQMMFVAALKGTYSFVNVGEDNFSLSFTDNQDGWDGKQENEERFFGSQDVLTEKDMELFRDIQEQALQKVGVTGPPDPQVRCPSVIEFGKYEIQTWYSSPYPQEYSRLPKLYLCEFCLKYMKSRTILQQHMKKCGWFHPPANEIYRKNNISVFEVDGNVSTIYCQNLCLLAKLFLDHKTLYYDVEPFLFYVLTQNDVKGCHLVGYFSKASILSTSDLAVEKHCQQKYNVSCIMILPQYQRKGYGRFLIDFSYLLSKREGQAGSPEKPLSDLGRLSYMAYWKSVILECLYHQRDKQLSIKKLSKLTGICPQDITSTLHHLRMLDFRSDQFVIIRREKLIQEHMAKLRTNVRPIDVDAECLRWTPVIVSNSVVSEDEEEETEDGENEEQQQQKEKDPETSVRVNLQPSRRSRWNRKGKKLREPFCETEPILPLEDKTAVPSGRCSECEENSAASRGRCSDCEEKSVALQGRCGECEEKSPAPRGRYAEDEEKSAVSQGQYGKGEKSAIPRRRYSEGMESVVTETISETTEVLDEPFEDSDSERPMPRLEPTFEIEEEEEEEEDEEEENELLPSGYFRHLAPPDTLRHRPSSQRKSKDEEESDDTNDTSTPMKKKKGWPKGKSRKPVHWKKRPGRKPGFKLNREKVPPSAQDDEVDAEVANSKPGRKPKTSDKEESVDPKEELPLIEERKEDDGNIEAEEVGEEEEEDTASSEVRAVSPVDSNSSPAPEVKEPEIEEEVEEKPRVLEEQRQSEEEQQELDEPEHDHEEEEEVAAVTNQNEDHDADDEDDGHLESVKKKELEEQPVREGVKEEPQVQECFLETSMPGSREDAKEKDEGGADSEEEQASNETSVGSEHIPGSEDDHEEEQSNKEGLIELKEEEEIPHSELDLETVQAVQSLTQEESNEHDVAYQDCEETLAACQTLQSYTQTEEDPQISMVEDCQASEHNSPISSVQSHPSQSVRSVSSPNVPALESSYTQISPEQGSLSAPSMQNMETSPMMDVPSVSDHSQQVVDSGFSDLGSIESTTENYENPSSYDSTMGGSICGNNSSQSSCSYGGLSSSSSLTQNSCVVTQQMANIGSSCSMMQQNTVQPAANCNIKSPQSCVVERPPSNQQPAAQPQQQQPQSQQPQPPPPPQQQPPLSQCSMNNSFTPAPMIMEIPESGSTGNISIYERIPGDFGAGSYSQPSATFSLAKLQQLTNTIMDPHAMPYSHSPAVTSYATSVSLSNTGLAQLAPSHPLAGTAQAQATMTPPPNLASTTMNLTSPLLQCNMSATNIGIPHTQRLQGQMPVKGHISIRSKSAPLPSATAHQQQLYGRSPPAVAMQAGPRTLAVQRGMNMGVNLMPTAPYNVNSMNMNTLNAMNSYRMTQPMMNSSYHSNPAYMNQTAQYPMQMQMGMMGSQAYTQQPMQPNPHGNMMYTGPSHHSYMNAAGVPKQSLNGPYMRR</sequence>
<evidence type="ECO:0000256" key="8">
    <source>
        <dbReference type="ARBA" id="ARBA00022853"/>
    </source>
</evidence>
<dbReference type="SUPFAM" id="SSF55729">
    <property type="entry name" value="Acyl-CoA N-acyltransferases (Nat)"/>
    <property type="match status" value="1"/>
</dbReference>
<feature type="compositionally biased region" description="Basic and acidic residues" evidence="15">
    <location>
        <begin position="1042"/>
        <end position="1066"/>
    </location>
</feature>
<dbReference type="SUPFAM" id="SSF57903">
    <property type="entry name" value="FYVE/PHD zinc finger"/>
    <property type="match status" value="1"/>
</dbReference>
<reference evidence="18 19" key="1">
    <citation type="submission" date="2014-04" db="EMBL/GenBank/DDBJ databases">
        <title>Genome evolution of avian class.</title>
        <authorList>
            <person name="Zhang G."/>
            <person name="Li C."/>
        </authorList>
    </citation>
    <scope>NUCLEOTIDE SEQUENCE [LARGE SCALE GENOMIC DNA]</scope>
    <source>
        <strain evidence="18">BGI_N326</strain>
    </source>
</reference>
<evidence type="ECO:0000256" key="3">
    <source>
        <dbReference type="ARBA" id="ARBA00013184"/>
    </source>
</evidence>
<dbReference type="InterPro" id="IPR016181">
    <property type="entry name" value="Acyl_CoA_acyltransferase"/>
</dbReference>
<keyword evidence="7" id="KW-0862">Zinc</keyword>
<evidence type="ECO:0000256" key="5">
    <source>
        <dbReference type="ARBA" id="ARBA00022723"/>
    </source>
</evidence>
<feature type="region of interest" description="Disordered" evidence="15">
    <location>
        <begin position="101"/>
        <end position="141"/>
    </location>
</feature>
<dbReference type="InterPro" id="IPR050603">
    <property type="entry name" value="MYST_HAT"/>
</dbReference>
<gene>
    <name evidence="18" type="ORF">N326_04745</name>
</gene>
<evidence type="ECO:0000313" key="19">
    <source>
        <dbReference type="Proteomes" id="UP000054232"/>
    </source>
</evidence>
<dbReference type="Gene3D" id="3.30.40.10">
    <property type="entry name" value="Zinc/RING finger domain, C3HC4 (zinc finger)"/>
    <property type="match status" value="1"/>
</dbReference>
<feature type="non-terminal residue" evidence="18">
    <location>
        <position position="1818"/>
    </location>
</feature>
<evidence type="ECO:0000256" key="6">
    <source>
        <dbReference type="ARBA" id="ARBA00022771"/>
    </source>
</evidence>
<keyword evidence="4 18" id="KW-0808">Transferase</keyword>
<dbReference type="SMART" id="SM00249">
    <property type="entry name" value="PHD"/>
    <property type="match status" value="1"/>
</dbReference>
<feature type="compositionally biased region" description="Low complexity" evidence="15">
    <location>
        <begin position="1484"/>
        <end position="1503"/>
    </location>
</feature>
<keyword evidence="9" id="KW-0007">Acetylation</keyword>
<evidence type="ECO:0000313" key="18">
    <source>
        <dbReference type="EMBL" id="KFW12602.1"/>
    </source>
</evidence>
<feature type="region of interest" description="Disordered" evidence="15">
    <location>
        <begin position="746"/>
        <end position="790"/>
    </location>
</feature>
<keyword evidence="5" id="KW-0479">Metal-binding</keyword>
<dbReference type="GO" id="GO:0005634">
    <property type="term" value="C:nucleus"/>
    <property type="evidence" value="ECO:0007669"/>
    <property type="project" value="UniProtKB-SubCell"/>
</dbReference>
<evidence type="ECO:0000256" key="13">
    <source>
        <dbReference type="PROSITE-ProRule" id="PRU00146"/>
    </source>
</evidence>
<feature type="compositionally biased region" description="Acidic residues" evidence="15">
    <location>
        <begin position="904"/>
        <end position="914"/>
    </location>
</feature>
<evidence type="ECO:0000256" key="2">
    <source>
        <dbReference type="ARBA" id="ARBA00010107"/>
    </source>
</evidence>
<dbReference type="EMBL" id="KK579402">
    <property type="protein sequence ID" value="KFW12602.1"/>
    <property type="molecule type" value="Genomic_DNA"/>
</dbReference>
<feature type="non-terminal residue" evidence="18">
    <location>
        <position position="1"/>
    </location>
</feature>
<feature type="compositionally biased region" description="Acidic residues" evidence="15">
    <location>
        <begin position="926"/>
        <end position="943"/>
    </location>
</feature>
<proteinExistence type="inferred from homology"/>
<dbReference type="InterPro" id="IPR019787">
    <property type="entry name" value="Znf_PHD-finger"/>
</dbReference>
<comment type="catalytic activity">
    <reaction evidence="14">
        <text>L-lysyl-[protein] + acetyl-CoA = N(6)-acetyl-L-lysyl-[protein] + CoA + H(+)</text>
        <dbReference type="Rhea" id="RHEA:45948"/>
        <dbReference type="Rhea" id="RHEA-COMP:9752"/>
        <dbReference type="Rhea" id="RHEA-COMP:10731"/>
        <dbReference type="ChEBI" id="CHEBI:15378"/>
        <dbReference type="ChEBI" id="CHEBI:29969"/>
        <dbReference type="ChEBI" id="CHEBI:57287"/>
        <dbReference type="ChEBI" id="CHEBI:57288"/>
        <dbReference type="ChEBI" id="CHEBI:61930"/>
        <dbReference type="EC" id="2.3.1.48"/>
    </reaction>
</comment>
<feature type="compositionally biased region" description="Basic residues" evidence="15">
    <location>
        <begin position="985"/>
        <end position="1011"/>
    </location>
</feature>
<feature type="compositionally biased region" description="Polar residues" evidence="15">
    <location>
        <begin position="1348"/>
        <end position="1370"/>
    </location>
</feature>
<dbReference type="PROSITE" id="PS01359">
    <property type="entry name" value="ZF_PHD_1"/>
    <property type="match status" value="1"/>
</dbReference>
<dbReference type="InterPro" id="IPR036388">
    <property type="entry name" value="WH-like_DNA-bd_sf"/>
</dbReference>
<dbReference type="GO" id="GO:0003712">
    <property type="term" value="F:transcription coregulator activity"/>
    <property type="evidence" value="ECO:0007669"/>
    <property type="project" value="TreeGrafter"/>
</dbReference>
<dbReference type="InterPro" id="IPR002717">
    <property type="entry name" value="HAT_MYST-type"/>
</dbReference>
<evidence type="ECO:0000256" key="7">
    <source>
        <dbReference type="ARBA" id="ARBA00022833"/>
    </source>
</evidence>
<evidence type="ECO:0000256" key="12">
    <source>
        <dbReference type="PIRSR" id="PIRSR602717-51"/>
    </source>
</evidence>
<evidence type="ECO:0000259" key="17">
    <source>
        <dbReference type="PROSITE" id="PS51726"/>
    </source>
</evidence>
<dbReference type="PANTHER" id="PTHR10615:SF26">
    <property type="entry name" value="HISTONE ACETYLTRANSFERASE KAT6A"/>
    <property type="match status" value="1"/>
</dbReference>
<dbReference type="EC" id="2.3.1.48" evidence="3 14"/>
<dbReference type="PANTHER" id="PTHR10615">
    <property type="entry name" value="HISTONE ACETYLTRANSFERASE"/>
    <property type="match status" value="1"/>
</dbReference>
<evidence type="ECO:0000256" key="15">
    <source>
        <dbReference type="SAM" id="MobiDB-lite"/>
    </source>
</evidence>
<feature type="compositionally biased region" description="Basic and acidic residues" evidence="15">
    <location>
        <begin position="1164"/>
        <end position="1186"/>
    </location>
</feature>
<evidence type="ECO:0000256" key="11">
    <source>
        <dbReference type="ARBA" id="ARBA00023315"/>
    </source>
</evidence>
<dbReference type="FunFam" id="1.10.10.10:FF:000123">
    <property type="entry name" value="Histone acetyltransferase"/>
    <property type="match status" value="1"/>
</dbReference>
<feature type="active site" description="Proton donor/acceptor" evidence="12">
    <location>
        <position position="641"/>
    </location>
</feature>
<accession>A0A093JLA8</accession>
<dbReference type="Pfam" id="PF01853">
    <property type="entry name" value="MOZ_SAS"/>
    <property type="match status" value="1"/>
</dbReference>
<dbReference type="Gene3D" id="1.10.10.10">
    <property type="entry name" value="Winged helix-like DNA-binding domain superfamily/Winged helix DNA-binding domain"/>
    <property type="match status" value="1"/>
</dbReference>
<feature type="compositionally biased region" description="Pro residues" evidence="15">
    <location>
        <begin position="1504"/>
        <end position="1513"/>
    </location>
</feature>
<evidence type="ECO:0000259" key="16">
    <source>
        <dbReference type="PROSITE" id="PS50016"/>
    </source>
</evidence>
<feature type="compositionally biased region" description="Acidic residues" evidence="15">
    <location>
        <begin position="1067"/>
        <end position="1083"/>
    </location>
</feature>
<feature type="compositionally biased region" description="Polar residues" evidence="15">
    <location>
        <begin position="1516"/>
        <end position="1526"/>
    </location>
</feature>
<dbReference type="InterPro" id="IPR019786">
    <property type="entry name" value="Zinc_finger_PHD-type_CS"/>
</dbReference>
<feature type="compositionally biased region" description="Basic and acidic residues" evidence="15">
    <location>
        <begin position="1240"/>
        <end position="1261"/>
    </location>
</feature>
<dbReference type="PROSITE" id="PS50016">
    <property type="entry name" value="ZF_PHD_2"/>
    <property type="match status" value="1"/>
</dbReference>
<dbReference type="CDD" id="cd15527">
    <property type="entry name" value="PHD2_KAT6A_6B"/>
    <property type="match status" value="1"/>
</dbReference>
<dbReference type="Proteomes" id="UP000054232">
    <property type="component" value="Unassembled WGS sequence"/>
</dbReference>
<feature type="domain" description="MYST-type HAT" evidence="17">
    <location>
        <begin position="454"/>
        <end position="739"/>
    </location>
</feature>
<evidence type="ECO:0000256" key="4">
    <source>
        <dbReference type="ARBA" id="ARBA00022679"/>
    </source>
</evidence>
<dbReference type="Pfam" id="PF00628">
    <property type="entry name" value="PHD"/>
    <property type="match status" value="1"/>
</dbReference>
<comment type="similarity">
    <text evidence="2 14">Belongs to the MYST (SAS/MOZ) family.</text>
</comment>
<feature type="region of interest" description="Disordered" evidence="15">
    <location>
        <begin position="847"/>
        <end position="1284"/>
    </location>
</feature>
<feature type="compositionally biased region" description="Low complexity" evidence="15">
    <location>
        <begin position="892"/>
        <end position="903"/>
    </location>
</feature>
<dbReference type="Gene3D" id="3.30.60.60">
    <property type="entry name" value="N-acetyl transferase-like"/>
    <property type="match status" value="1"/>
</dbReference>
<dbReference type="InterPro" id="IPR040706">
    <property type="entry name" value="Zf-MYST"/>
</dbReference>
<keyword evidence="19" id="KW-1185">Reference proteome</keyword>
<dbReference type="FunFam" id="3.30.60.60:FF:000002">
    <property type="entry name" value="Histone acetyltransferase"/>
    <property type="match status" value="1"/>
</dbReference>
<feature type="compositionally biased region" description="Basic and acidic residues" evidence="15">
    <location>
        <begin position="1200"/>
        <end position="1210"/>
    </location>
</feature>
<dbReference type="PROSITE" id="PS51726">
    <property type="entry name" value="MYST_HAT"/>
    <property type="match status" value="1"/>
</dbReference>
<evidence type="ECO:0000256" key="1">
    <source>
        <dbReference type="ARBA" id="ARBA00004123"/>
    </source>
</evidence>
<feature type="compositionally biased region" description="Basic and acidic residues" evidence="15">
    <location>
        <begin position="764"/>
        <end position="773"/>
    </location>
</feature>